<organism evidence="1 2">
    <name type="scientific">Paramecium bursaria Chlorella virus NY2A</name>
    <name type="common">PBCV-NY2A</name>
    <dbReference type="NCBI Taxonomy" id="46021"/>
    <lineage>
        <taxon>Viruses</taxon>
        <taxon>Varidnaviria</taxon>
        <taxon>Bamfordvirae</taxon>
        <taxon>Nucleocytoviricota</taxon>
        <taxon>Megaviricetes</taxon>
        <taxon>Algavirales</taxon>
        <taxon>Phycodnaviridae</taxon>
        <taxon>Chlorovirus</taxon>
        <taxon>Chlorovirus americanus</taxon>
    </lineage>
</organism>
<reference evidence="1 2" key="1">
    <citation type="journal article" date="2007" name="Virology">
        <title>Sequence and annotation of the 369-kb NY-2A and the 345-kb AR158 viruses that infect Chlorella NC64A.</title>
        <authorList>
            <person name="Fitzgerald L.A."/>
            <person name="Graves M.V."/>
            <person name="Li X."/>
            <person name="Feldblyum T."/>
            <person name="Nierman W.C."/>
            <person name="Van Etten J.L."/>
        </authorList>
    </citation>
    <scope>NUCLEOTIDE SEQUENCE [LARGE SCALE GENOMIC DNA]</scope>
    <source>
        <strain evidence="1 2">NY-2A</strain>
    </source>
</reference>
<dbReference type="OrthoDB" id="18099at10239"/>
<organismHost>
    <name type="scientific">Chlorella</name>
    <dbReference type="NCBI Taxonomy" id="3071"/>
</organismHost>
<keyword evidence="2" id="KW-1185">Reference proteome</keyword>
<name>A7IY35_PBCVN</name>
<dbReference type="EMBL" id="DQ491002">
    <property type="protein sequence ID" value="ABT15259.1"/>
    <property type="molecule type" value="Genomic_DNA"/>
</dbReference>
<dbReference type="GeneID" id="5659005"/>
<dbReference type="Proteomes" id="UP000202419">
    <property type="component" value="Segment"/>
</dbReference>
<dbReference type="KEGG" id="vg:5659005"/>
<evidence type="ECO:0000313" key="2">
    <source>
        <dbReference type="Proteomes" id="UP000202419"/>
    </source>
</evidence>
<dbReference type="RefSeq" id="YP_001498056.1">
    <property type="nucleotide sequence ID" value="NC_009898.1"/>
</dbReference>
<sequence length="154" mass="17455">MSLFVISTIADTKVMAGIPHTNAVKNIHGSALFGFRRLPIAAKFALAIDFHMRHNSNVFDETLMSPISDLSKGDIVTLHTRPSFNTMNRPFERVTISRVKEEEILNYASAMQISVILMSEENNTMYIEDILQPSRSVEFSAGYLNYLFNEKDYS</sequence>
<proteinExistence type="predicted"/>
<evidence type="ECO:0000313" key="1">
    <source>
        <dbReference type="EMBL" id="ABT15259.1"/>
    </source>
</evidence>
<gene>
    <name evidence="1" type="primary">B860L</name>
    <name evidence="1" type="ORF">NY2A_B860L</name>
</gene>
<accession>A7IY35</accession>
<protein>
    <submittedName>
        <fullName evidence="1">Uncharacterized protein B860L</fullName>
    </submittedName>
</protein>